<dbReference type="Pfam" id="PF00291">
    <property type="entry name" value="PALP"/>
    <property type="match status" value="1"/>
</dbReference>
<dbReference type="GO" id="GO:0006567">
    <property type="term" value="P:L-threonine catabolic process"/>
    <property type="evidence" value="ECO:0007669"/>
    <property type="project" value="TreeGrafter"/>
</dbReference>
<evidence type="ECO:0000256" key="1">
    <source>
        <dbReference type="ARBA" id="ARBA00001933"/>
    </source>
</evidence>
<reference evidence="6 7" key="1">
    <citation type="submission" date="2017-07" db="EMBL/GenBank/DDBJ databases">
        <authorList>
            <person name="Sun Z.S."/>
            <person name="Albrecht U."/>
            <person name="Echele G."/>
            <person name="Lee C.C."/>
        </authorList>
    </citation>
    <scope>NUCLEOTIDE SEQUENCE [LARGE SCALE GENOMIC DNA]</scope>
    <source>
        <strain evidence="6 7">CGMCC 1.12710</strain>
    </source>
</reference>
<protein>
    <submittedName>
        <fullName evidence="6">L-threonine ammonia-lyase</fullName>
    </submittedName>
</protein>
<keyword evidence="4 6" id="KW-0456">Lyase</keyword>
<proteinExistence type="inferred from homology"/>
<dbReference type="AlphaFoldDB" id="A0A239PKL6"/>
<dbReference type="PANTHER" id="PTHR48078">
    <property type="entry name" value="THREONINE DEHYDRATASE, MITOCHONDRIAL-RELATED"/>
    <property type="match status" value="1"/>
</dbReference>
<evidence type="ECO:0000313" key="7">
    <source>
        <dbReference type="Proteomes" id="UP000198346"/>
    </source>
</evidence>
<dbReference type="EMBL" id="FZQA01000001">
    <property type="protein sequence ID" value="SNT68361.1"/>
    <property type="molecule type" value="Genomic_DNA"/>
</dbReference>
<dbReference type="GO" id="GO:0004794">
    <property type="term" value="F:threonine deaminase activity"/>
    <property type="evidence" value="ECO:0007669"/>
    <property type="project" value="TreeGrafter"/>
</dbReference>
<dbReference type="GO" id="GO:0006565">
    <property type="term" value="P:L-serine catabolic process"/>
    <property type="evidence" value="ECO:0007669"/>
    <property type="project" value="TreeGrafter"/>
</dbReference>
<dbReference type="GO" id="GO:0009097">
    <property type="term" value="P:isoleucine biosynthetic process"/>
    <property type="evidence" value="ECO:0007669"/>
    <property type="project" value="TreeGrafter"/>
</dbReference>
<dbReference type="OrthoDB" id="9811476at2"/>
<evidence type="ECO:0000256" key="4">
    <source>
        <dbReference type="ARBA" id="ARBA00023239"/>
    </source>
</evidence>
<dbReference type="SUPFAM" id="SSF53686">
    <property type="entry name" value="Tryptophan synthase beta subunit-like PLP-dependent enzymes"/>
    <property type="match status" value="1"/>
</dbReference>
<dbReference type="FunFam" id="3.40.50.1100:FF:000005">
    <property type="entry name" value="Threonine dehydratase catabolic"/>
    <property type="match status" value="1"/>
</dbReference>
<name>A0A239PKL6_9PROT</name>
<evidence type="ECO:0000313" key="6">
    <source>
        <dbReference type="EMBL" id="SNT68361.1"/>
    </source>
</evidence>
<dbReference type="InterPro" id="IPR001926">
    <property type="entry name" value="TrpB-like_PALP"/>
</dbReference>
<comment type="similarity">
    <text evidence="2">Belongs to the serine/threonine dehydratase family.</text>
</comment>
<evidence type="ECO:0000256" key="2">
    <source>
        <dbReference type="ARBA" id="ARBA00010869"/>
    </source>
</evidence>
<accession>A0A239PKL6</accession>
<dbReference type="Proteomes" id="UP000198346">
    <property type="component" value="Unassembled WGS sequence"/>
</dbReference>
<sequence>MNGEDRAASAAGVRRAAQRLEGKALVTPLIENEMLNARAGGRVLLKAEILQHCGSFKFRGAYNLLAQLSPEARARGVVAWSSGNHAQGVARAAKLFGAPAVIVMPTDAPALKVEKVRGYGAEIVTYDRYSEDREAIARTIAAERGMAIAPSYDHPAIIEGQGTLALEAARQAADLGARFDLFAVPCGGGGLAAGCALILEELSPETAVWIAEPEGYDEAWASIKAGRRLTADVTLRTIFDAIATPSPGALTFPVLQKRVTGGATVSEEDAAAALAFAFKHLKLVLEPGGAAALAALLAGKIDARGRTLGLVLSGGNVDPALFSRLLDRAG</sequence>
<keyword evidence="7" id="KW-1185">Reference proteome</keyword>
<dbReference type="Gene3D" id="3.40.50.1100">
    <property type="match status" value="2"/>
</dbReference>
<dbReference type="InterPro" id="IPR036052">
    <property type="entry name" value="TrpB-like_PALP_sf"/>
</dbReference>
<dbReference type="RefSeq" id="WP_089411310.1">
    <property type="nucleotide sequence ID" value="NZ_FZQA01000001.1"/>
</dbReference>
<organism evidence="6 7">
    <name type="scientific">Amphiplicatus metriothermophilus</name>
    <dbReference type="NCBI Taxonomy" id="1519374"/>
    <lineage>
        <taxon>Bacteria</taxon>
        <taxon>Pseudomonadati</taxon>
        <taxon>Pseudomonadota</taxon>
        <taxon>Alphaproteobacteria</taxon>
        <taxon>Parvularculales</taxon>
        <taxon>Parvularculaceae</taxon>
        <taxon>Amphiplicatus</taxon>
    </lineage>
</organism>
<dbReference type="InterPro" id="IPR050147">
    <property type="entry name" value="Ser/Thr_Dehydratase"/>
</dbReference>
<comment type="cofactor">
    <cofactor evidence="1">
        <name>pyridoxal 5'-phosphate</name>
        <dbReference type="ChEBI" id="CHEBI:597326"/>
    </cofactor>
</comment>
<evidence type="ECO:0000256" key="3">
    <source>
        <dbReference type="ARBA" id="ARBA00022898"/>
    </source>
</evidence>
<keyword evidence="3" id="KW-0663">Pyridoxal phosphate</keyword>
<feature type="domain" description="Tryptophan synthase beta chain-like PALP" evidence="5">
    <location>
        <begin position="26"/>
        <end position="313"/>
    </location>
</feature>
<gene>
    <name evidence="6" type="ORF">SAMN06297382_0863</name>
</gene>
<dbReference type="GO" id="GO:0003941">
    <property type="term" value="F:L-serine ammonia-lyase activity"/>
    <property type="evidence" value="ECO:0007669"/>
    <property type="project" value="TreeGrafter"/>
</dbReference>
<evidence type="ECO:0000259" key="5">
    <source>
        <dbReference type="Pfam" id="PF00291"/>
    </source>
</evidence>
<dbReference type="CDD" id="cd01562">
    <property type="entry name" value="Thr-dehyd"/>
    <property type="match status" value="1"/>
</dbReference>
<dbReference type="PANTHER" id="PTHR48078:SF6">
    <property type="entry name" value="L-THREONINE DEHYDRATASE CATABOLIC TDCB"/>
    <property type="match status" value="1"/>
</dbReference>